<dbReference type="AlphaFoldDB" id="A0A9P6MEV9"/>
<protein>
    <submittedName>
        <fullName evidence="3">Uncharacterized protein</fullName>
    </submittedName>
</protein>
<keyword evidence="2" id="KW-0472">Membrane</keyword>
<organism evidence="3 4">
    <name type="scientific">Modicella reniformis</name>
    <dbReference type="NCBI Taxonomy" id="1440133"/>
    <lineage>
        <taxon>Eukaryota</taxon>
        <taxon>Fungi</taxon>
        <taxon>Fungi incertae sedis</taxon>
        <taxon>Mucoromycota</taxon>
        <taxon>Mortierellomycotina</taxon>
        <taxon>Mortierellomycetes</taxon>
        <taxon>Mortierellales</taxon>
        <taxon>Mortierellaceae</taxon>
        <taxon>Modicella</taxon>
    </lineage>
</organism>
<gene>
    <name evidence="3" type="ORF">BGZ65_008758</name>
</gene>
<accession>A0A9P6MEV9</accession>
<reference evidence="3" key="1">
    <citation type="journal article" date="2020" name="Fungal Divers.">
        <title>Resolving the Mortierellaceae phylogeny through synthesis of multi-gene phylogenetics and phylogenomics.</title>
        <authorList>
            <person name="Vandepol N."/>
            <person name="Liber J."/>
            <person name="Desiro A."/>
            <person name="Na H."/>
            <person name="Kennedy M."/>
            <person name="Barry K."/>
            <person name="Grigoriev I.V."/>
            <person name="Miller A.N."/>
            <person name="O'Donnell K."/>
            <person name="Stajich J.E."/>
            <person name="Bonito G."/>
        </authorList>
    </citation>
    <scope>NUCLEOTIDE SEQUENCE</scope>
    <source>
        <strain evidence="3">MES-2147</strain>
    </source>
</reference>
<keyword evidence="2" id="KW-1133">Transmembrane helix</keyword>
<keyword evidence="4" id="KW-1185">Reference proteome</keyword>
<name>A0A9P6MEV9_9FUNG</name>
<comment type="caution">
    <text evidence="3">The sequence shown here is derived from an EMBL/GenBank/DDBJ whole genome shotgun (WGS) entry which is preliminary data.</text>
</comment>
<feature type="transmembrane region" description="Helical" evidence="2">
    <location>
        <begin position="34"/>
        <end position="58"/>
    </location>
</feature>
<keyword evidence="1" id="KW-0175">Coiled coil</keyword>
<sequence length="222" mass="25431">YPTGFFAAFSATLFFLAGRYNSVDKSFEKGSISFNVMMVAFYFFTGILLLNLLIALMYDVFTESTKDGAIIHLDLLAEIVAEVETYSMSNNDRDRGDYYPKYMYYCASEEEIARFRTKYSISGVSYLSAENRFQVETSGADASSIQRTIINDNIMALGKDMVEQSRRQDEESYQSRRQYEELARLRALVESFRSNDEVKQELAELKELVKNLASQQKTNVSS</sequence>
<feature type="transmembrane region" description="Helical" evidence="2">
    <location>
        <begin position="6"/>
        <end position="22"/>
    </location>
</feature>
<evidence type="ECO:0000313" key="3">
    <source>
        <dbReference type="EMBL" id="KAF9995602.1"/>
    </source>
</evidence>
<dbReference type="Proteomes" id="UP000749646">
    <property type="component" value="Unassembled WGS sequence"/>
</dbReference>
<evidence type="ECO:0000313" key="4">
    <source>
        <dbReference type="Proteomes" id="UP000749646"/>
    </source>
</evidence>
<evidence type="ECO:0000256" key="1">
    <source>
        <dbReference type="SAM" id="Coils"/>
    </source>
</evidence>
<feature type="coiled-coil region" evidence="1">
    <location>
        <begin position="188"/>
        <end position="218"/>
    </location>
</feature>
<dbReference type="EMBL" id="JAAAHW010001322">
    <property type="protein sequence ID" value="KAF9995602.1"/>
    <property type="molecule type" value="Genomic_DNA"/>
</dbReference>
<proteinExistence type="predicted"/>
<keyword evidence="2" id="KW-0812">Transmembrane</keyword>
<feature type="non-terminal residue" evidence="3">
    <location>
        <position position="222"/>
    </location>
</feature>
<dbReference type="OrthoDB" id="310870at2759"/>
<evidence type="ECO:0000256" key="2">
    <source>
        <dbReference type="SAM" id="Phobius"/>
    </source>
</evidence>